<organism evidence="10 11">
    <name type="scientific">Lasiosphaeris hirsuta</name>
    <dbReference type="NCBI Taxonomy" id="260670"/>
    <lineage>
        <taxon>Eukaryota</taxon>
        <taxon>Fungi</taxon>
        <taxon>Dikarya</taxon>
        <taxon>Ascomycota</taxon>
        <taxon>Pezizomycotina</taxon>
        <taxon>Sordariomycetes</taxon>
        <taxon>Sordariomycetidae</taxon>
        <taxon>Sordariales</taxon>
        <taxon>Lasiosphaeriaceae</taxon>
        <taxon>Lasiosphaeris</taxon>
    </lineage>
</organism>
<evidence type="ECO:0000256" key="6">
    <source>
        <dbReference type="ARBA" id="ARBA00023136"/>
    </source>
</evidence>
<dbReference type="AlphaFoldDB" id="A0AA40DYF0"/>
<dbReference type="InterPro" id="IPR011990">
    <property type="entry name" value="TPR-like_helical_dom_sf"/>
</dbReference>
<feature type="region of interest" description="Disordered" evidence="7">
    <location>
        <begin position="522"/>
        <end position="547"/>
    </location>
</feature>
<evidence type="ECO:0000256" key="1">
    <source>
        <dbReference type="ARBA" id="ARBA00004173"/>
    </source>
</evidence>
<dbReference type="SUPFAM" id="SSF48452">
    <property type="entry name" value="TPR-like"/>
    <property type="match status" value="1"/>
</dbReference>
<dbReference type="GO" id="GO:0016020">
    <property type="term" value="C:membrane"/>
    <property type="evidence" value="ECO:0007669"/>
    <property type="project" value="UniProtKB-SubCell"/>
</dbReference>
<evidence type="ECO:0000313" key="10">
    <source>
        <dbReference type="EMBL" id="KAK0716193.1"/>
    </source>
</evidence>
<dbReference type="Pfam" id="PF13401">
    <property type="entry name" value="AAA_22"/>
    <property type="match status" value="1"/>
</dbReference>
<evidence type="ECO:0000256" key="4">
    <source>
        <dbReference type="ARBA" id="ARBA00022824"/>
    </source>
</evidence>
<evidence type="ECO:0000256" key="3">
    <source>
        <dbReference type="ARBA" id="ARBA00004370"/>
    </source>
</evidence>
<feature type="transmembrane region" description="Helical" evidence="8">
    <location>
        <begin position="1104"/>
        <end position="1124"/>
    </location>
</feature>
<dbReference type="InterPro" id="IPR027417">
    <property type="entry name" value="P-loop_NTPase"/>
</dbReference>
<keyword evidence="8" id="KW-0812">Transmembrane</keyword>
<dbReference type="Proteomes" id="UP001172102">
    <property type="component" value="Unassembled WGS sequence"/>
</dbReference>
<dbReference type="PANTHER" id="PTHR48182:SF2">
    <property type="entry name" value="PROTEIN SERAC1"/>
    <property type="match status" value="1"/>
</dbReference>
<keyword evidence="5" id="KW-0496">Mitochondrion</keyword>
<evidence type="ECO:0000256" key="8">
    <source>
        <dbReference type="SAM" id="Phobius"/>
    </source>
</evidence>
<evidence type="ECO:0000313" key="11">
    <source>
        <dbReference type="Proteomes" id="UP001172102"/>
    </source>
</evidence>
<accession>A0AA40DYF0</accession>
<dbReference type="Pfam" id="PF13424">
    <property type="entry name" value="TPR_12"/>
    <property type="match status" value="1"/>
</dbReference>
<dbReference type="InterPro" id="IPR052374">
    <property type="entry name" value="SERAC1"/>
</dbReference>
<dbReference type="InterPro" id="IPR049945">
    <property type="entry name" value="AAA_22"/>
</dbReference>
<comment type="subcellular location">
    <subcellularLocation>
        <location evidence="2">Endoplasmic reticulum</location>
    </subcellularLocation>
    <subcellularLocation>
        <location evidence="3">Membrane</location>
    </subcellularLocation>
    <subcellularLocation>
        <location evidence="1">Mitochondrion</location>
    </subcellularLocation>
</comment>
<protein>
    <recommendedName>
        <fullName evidence="9">ORC1/DEAH AAA+ ATPase domain-containing protein</fullName>
    </recommendedName>
</protein>
<gene>
    <name evidence="10" type="ORF">B0H67DRAFT_645841</name>
</gene>
<feature type="domain" description="ORC1/DEAH AAA+ ATPase" evidence="9">
    <location>
        <begin position="427"/>
        <end position="516"/>
    </location>
</feature>
<dbReference type="Gene3D" id="3.40.50.300">
    <property type="entry name" value="P-loop containing nucleotide triphosphate hydrolases"/>
    <property type="match status" value="1"/>
</dbReference>
<feature type="region of interest" description="Disordered" evidence="7">
    <location>
        <begin position="1"/>
        <end position="30"/>
    </location>
</feature>
<dbReference type="SUPFAM" id="SSF52540">
    <property type="entry name" value="P-loop containing nucleoside triphosphate hydrolases"/>
    <property type="match status" value="1"/>
</dbReference>
<dbReference type="EMBL" id="JAUKUA010000004">
    <property type="protein sequence ID" value="KAK0716193.1"/>
    <property type="molecule type" value="Genomic_DNA"/>
</dbReference>
<dbReference type="GO" id="GO:0016887">
    <property type="term" value="F:ATP hydrolysis activity"/>
    <property type="evidence" value="ECO:0007669"/>
    <property type="project" value="InterPro"/>
</dbReference>
<dbReference type="PANTHER" id="PTHR48182">
    <property type="entry name" value="PROTEIN SERAC1"/>
    <property type="match status" value="1"/>
</dbReference>
<evidence type="ECO:0000256" key="5">
    <source>
        <dbReference type="ARBA" id="ARBA00023128"/>
    </source>
</evidence>
<dbReference type="Gene3D" id="1.25.40.10">
    <property type="entry name" value="Tetratricopeptide repeat domain"/>
    <property type="match status" value="1"/>
</dbReference>
<sequence>MFLAAPQSQINPTPQNSSLSSQAEEPDSRPEIEVLPACVQGFRETSAIAIVKFRSDRHPSFLDSLVRDPLGQLEIPYDTRGSQEQDNVTFDRHFHGFTQLYPTRPDRPVVADIIAITGMDGHAYGSWMSREGHGDMWLRNFLSRDFPYCRTMIYGYESKLLATNINELQEYGRLFLTEIEKIRDNIDLQQRPLIFICHSYGGIILSYSLVQSSNAHTVDNQAARHSVYKSTYGMLFFGTPHRGLREEDFLKMVEHKHPNRIPAVLQIKPESGRLLDQLGHLKDIVGDRQIASFYELKPTPTLSQASSGQLYPGPLEMLTMPGVSEHSATIQLPTHQERKIPVDANHRDMVKFNSRGDLTYTTVRKILGEFTRDAPAAVQQRYDPQSSGASQAPCNVPFARSANFVGREDILASLEHIYNSPDCHHSAALTGLGGIGKSAIAINYARRHRRRHPEASVWWVQASTVATFSQSYREIAEILQLEGRNEPKVDILRLVYDYLSDEKNGPWLIILDNADDRTLFEPAAPAEEGGGDTEAGQPPQSPLSYLPQGRHGSILITSRDRRVAEDFAGSTSSIIAVDALDDFDSVQLLRQRSGDRKSPEQDAVRLVKSLDNIPLAITQAAAFISGDGTSIEWFNNTLYEEGFKHPKQDSALSIRVPPAALLSWRLSFDVIREKYKNSVKLLSLMSIFHNDDVPAFLFTDNMTEYARDARRFQEDIKPLLRFNLMIIDGQNFDMHRLVQAGARSWLADHHELHQCVREARALVSDAFPDISSGLENLKKCLALLPHAEAALALDAGPEHAGQMKQAGKLRYNMAYCQYIIGDYRSALRHSLVAKDIQSQFVPADDKEAIQTKDLISRLRSALGQGEKALRELDLELVQHRGSDKSGYYSSAYLTLLEERARLTLDMALSPPESEPGGARTAPDAAKLAEAEAQARHVLQLMSAATADGGSVPESHRLDARRTLARAISLQGAPEQAEALFRAVLARRTQLWGLGHVDTLKSVSDLAQCLAAQGRFAEALGYFDTAADGLRRFSRAENSLAAEVQRARALAEQESRRGGWGWFEREARAWWRRVGVKVFGSPRAVVPRPAVLDGVAGSIRVSRGLFVMVVLLPIVVLLVLGALSLQARERFVELGHRLREEWTREDRHLSEKIEHNQALDKSQDEEIRRLEMVMKDQVRELKAEIQRLKKGGR</sequence>
<feature type="compositionally biased region" description="Polar residues" evidence="7">
    <location>
        <begin position="1"/>
        <end position="23"/>
    </location>
</feature>
<proteinExistence type="predicted"/>
<reference evidence="10" key="1">
    <citation type="submission" date="2023-06" db="EMBL/GenBank/DDBJ databases">
        <title>Genome-scale phylogeny and comparative genomics of the fungal order Sordariales.</title>
        <authorList>
            <consortium name="Lawrence Berkeley National Laboratory"/>
            <person name="Hensen N."/>
            <person name="Bonometti L."/>
            <person name="Westerberg I."/>
            <person name="Brannstrom I.O."/>
            <person name="Guillou S."/>
            <person name="Cros-Aarteil S."/>
            <person name="Calhoun S."/>
            <person name="Haridas S."/>
            <person name="Kuo A."/>
            <person name="Mondo S."/>
            <person name="Pangilinan J."/>
            <person name="Riley R."/>
            <person name="Labutti K."/>
            <person name="Andreopoulos B."/>
            <person name="Lipzen A."/>
            <person name="Chen C."/>
            <person name="Yanf M."/>
            <person name="Daum C."/>
            <person name="Ng V."/>
            <person name="Clum A."/>
            <person name="Steindorff A."/>
            <person name="Ohm R."/>
            <person name="Martin F."/>
            <person name="Silar P."/>
            <person name="Natvig D."/>
            <person name="Lalanne C."/>
            <person name="Gautier V."/>
            <person name="Ament-Velasquez S.L."/>
            <person name="Kruys A."/>
            <person name="Hutchinson M.I."/>
            <person name="Powell A.J."/>
            <person name="Barry K."/>
            <person name="Miller A.N."/>
            <person name="Grigoriev I.V."/>
            <person name="Debuchy R."/>
            <person name="Gladieux P."/>
            <person name="Thoren M.H."/>
            <person name="Johannesson H."/>
        </authorList>
    </citation>
    <scope>NUCLEOTIDE SEQUENCE</scope>
    <source>
        <strain evidence="10">SMH4607-1</strain>
    </source>
</reference>
<dbReference type="GO" id="GO:0005783">
    <property type="term" value="C:endoplasmic reticulum"/>
    <property type="evidence" value="ECO:0007669"/>
    <property type="project" value="UniProtKB-SubCell"/>
</dbReference>
<dbReference type="InterPro" id="IPR029058">
    <property type="entry name" value="AB_hydrolase_fold"/>
</dbReference>
<evidence type="ECO:0000256" key="2">
    <source>
        <dbReference type="ARBA" id="ARBA00004240"/>
    </source>
</evidence>
<dbReference type="GO" id="GO:0005739">
    <property type="term" value="C:mitochondrion"/>
    <property type="evidence" value="ECO:0007669"/>
    <property type="project" value="UniProtKB-SubCell"/>
</dbReference>
<keyword evidence="8" id="KW-1133">Transmembrane helix</keyword>
<evidence type="ECO:0000256" key="7">
    <source>
        <dbReference type="SAM" id="MobiDB-lite"/>
    </source>
</evidence>
<evidence type="ECO:0000259" key="9">
    <source>
        <dbReference type="Pfam" id="PF13401"/>
    </source>
</evidence>
<keyword evidence="11" id="KW-1185">Reference proteome</keyword>
<comment type="caution">
    <text evidence="10">The sequence shown here is derived from an EMBL/GenBank/DDBJ whole genome shotgun (WGS) entry which is preliminary data.</text>
</comment>
<keyword evidence="4" id="KW-0256">Endoplasmic reticulum</keyword>
<dbReference type="SUPFAM" id="SSF53474">
    <property type="entry name" value="alpha/beta-Hydrolases"/>
    <property type="match status" value="1"/>
</dbReference>
<name>A0AA40DYF0_9PEZI</name>
<keyword evidence="6 8" id="KW-0472">Membrane</keyword>